<proteinExistence type="predicted"/>
<protein>
    <submittedName>
        <fullName evidence="2">IS4 family transposase</fullName>
    </submittedName>
</protein>
<dbReference type="GO" id="GO:0006313">
    <property type="term" value="P:DNA transposition"/>
    <property type="evidence" value="ECO:0007669"/>
    <property type="project" value="InterPro"/>
</dbReference>
<dbReference type="AlphaFoldDB" id="A0A345IEX8"/>
<dbReference type="SUPFAM" id="SSF53098">
    <property type="entry name" value="Ribonuclease H-like"/>
    <property type="match status" value="1"/>
</dbReference>
<dbReference type="Pfam" id="PF01609">
    <property type="entry name" value="DDE_Tnp_1"/>
    <property type="match status" value="1"/>
</dbReference>
<dbReference type="Proteomes" id="UP000253744">
    <property type="component" value="Chromosome"/>
</dbReference>
<dbReference type="InterPro" id="IPR002559">
    <property type="entry name" value="Transposase_11"/>
</dbReference>
<dbReference type="GO" id="GO:0004803">
    <property type="term" value="F:transposase activity"/>
    <property type="evidence" value="ECO:0007669"/>
    <property type="project" value="InterPro"/>
</dbReference>
<accession>A0A345IEX8</accession>
<reference evidence="2 3" key="1">
    <citation type="submission" date="2018-07" db="EMBL/GenBank/DDBJ databases">
        <title>Complete Genome and Methylome Analysis of Deinococcus wulumuqiensis NEB 479.</title>
        <authorList>
            <person name="Fomenkov A."/>
            <person name="Luyten Y."/>
            <person name="Vincze T."/>
            <person name="Anton B.P."/>
            <person name="Clark T."/>
            <person name="Roberts R.J."/>
            <person name="Morgan R.D."/>
        </authorList>
    </citation>
    <scope>NUCLEOTIDE SEQUENCE [LARGE SCALE GENOMIC DNA]</scope>
    <source>
        <strain evidence="2 3">NEB 479</strain>
    </source>
</reference>
<dbReference type="KEGG" id="dwu:DVJ83_02725"/>
<dbReference type="GO" id="GO:0003677">
    <property type="term" value="F:DNA binding"/>
    <property type="evidence" value="ECO:0007669"/>
    <property type="project" value="InterPro"/>
</dbReference>
<evidence type="ECO:0000313" key="3">
    <source>
        <dbReference type="Proteomes" id="UP000253744"/>
    </source>
</evidence>
<organism evidence="2 3">
    <name type="scientific">Deinococcus wulumuqiensis</name>
    <dbReference type="NCBI Taxonomy" id="980427"/>
    <lineage>
        <taxon>Bacteria</taxon>
        <taxon>Thermotogati</taxon>
        <taxon>Deinococcota</taxon>
        <taxon>Deinococci</taxon>
        <taxon>Deinococcales</taxon>
        <taxon>Deinococcaceae</taxon>
        <taxon>Deinococcus</taxon>
    </lineage>
</organism>
<sequence>MNTPLPMGLMAILQYVLSAVPLRKTQRNFLTVLLSVFLAVPGRLNVLNLSRYAACSESTIRRWLHRSDPGAIPWGAVHRATVSTAIESGLISPLCVLAIDASFHRKSGQHTAHLGSFWNGCAARTERGIEQSCCALIDVQHRQVFTVDVRQTRTGSDAPSRLAQAADQLDDVLLDLQTVPRLDLAAVVADGNYAKESMVETVTGHGLPFISRFPRNANLKYLYTGEHPRRRGRPKKFDGKVDFSDLQRFDLVSETSTERVWTQVVWSVQWAREVRAVVIQQVGKKGQVTGYAVLFSTAVTMPAHEVIALYRSRFEIELIFRDAKQFLGSQDVQLRSQPGIEAHWNVVLLTLNLCRLEALRAAEGGQNLVFSLEDMKRRAYNALLAQVILSKLDLSARFEELEHLPSSPLNFGLKAA</sequence>
<evidence type="ECO:0000313" key="2">
    <source>
        <dbReference type="EMBL" id="AXG98250.1"/>
    </source>
</evidence>
<feature type="domain" description="Transposase IS4-like" evidence="1">
    <location>
        <begin position="93"/>
        <end position="353"/>
    </location>
</feature>
<name>A0A345IEX8_9DEIO</name>
<gene>
    <name evidence="2" type="ORF">DVJ83_02725</name>
</gene>
<evidence type="ECO:0000259" key="1">
    <source>
        <dbReference type="Pfam" id="PF01609"/>
    </source>
</evidence>
<dbReference type="InterPro" id="IPR012337">
    <property type="entry name" value="RNaseH-like_sf"/>
</dbReference>
<dbReference type="EMBL" id="CP031158">
    <property type="protein sequence ID" value="AXG98250.1"/>
    <property type="molecule type" value="Genomic_DNA"/>
</dbReference>